<dbReference type="SUPFAM" id="SSF55729">
    <property type="entry name" value="Acyl-CoA N-acyltransferases (Nat)"/>
    <property type="match status" value="1"/>
</dbReference>
<dbReference type="PANTHER" id="PTHR13355">
    <property type="entry name" value="GLUCOSAMINE 6-PHOSPHATE N-ACETYLTRANSFERASE"/>
    <property type="match status" value="1"/>
</dbReference>
<evidence type="ECO:0000313" key="3">
    <source>
        <dbReference type="Proteomes" id="UP000619101"/>
    </source>
</evidence>
<dbReference type="InterPro" id="IPR000182">
    <property type="entry name" value="GNAT_dom"/>
</dbReference>
<evidence type="ECO:0000313" key="2">
    <source>
        <dbReference type="EMBL" id="MBD8038388.1"/>
    </source>
</evidence>
<dbReference type="Proteomes" id="UP000619101">
    <property type="component" value="Unassembled WGS sequence"/>
</dbReference>
<organism evidence="2 3">
    <name type="scientific">Solibacillus faecavium</name>
    <dbReference type="NCBI Taxonomy" id="2762221"/>
    <lineage>
        <taxon>Bacteria</taxon>
        <taxon>Bacillati</taxon>
        <taxon>Bacillota</taxon>
        <taxon>Bacilli</taxon>
        <taxon>Bacillales</taxon>
        <taxon>Caryophanaceae</taxon>
        <taxon>Solibacillus</taxon>
    </lineage>
</organism>
<feature type="domain" description="N-acetyltransferase" evidence="1">
    <location>
        <begin position="1"/>
        <end position="149"/>
    </location>
</feature>
<reference evidence="2 3" key="1">
    <citation type="submission" date="2020-08" db="EMBL/GenBank/DDBJ databases">
        <title>A Genomic Blueprint of the Chicken Gut Microbiome.</title>
        <authorList>
            <person name="Gilroy R."/>
            <person name="Ravi A."/>
            <person name="Getino M."/>
            <person name="Pursley I."/>
            <person name="Horton D.L."/>
            <person name="Alikhan N.-F."/>
            <person name="Baker D."/>
            <person name="Gharbi K."/>
            <person name="Hall N."/>
            <person name="Watson M."/>
            <person name="Adriaenssens E.M."/>
            <person name="Foster-Nyarko E."/>
            <person name="Jarju S."/>
            <person name="Secka A."/>
            <person name="Antonio M."/>
            <person name="Oren A."/>
            <person name="Chaudhuri R."/>
            <person name="La Ragione R.M."/>
            <person name="Hildebrand F."/>
            <person name="Pallen M.J."/>
        </authorList>
    </citation>
    <scope>NUCLEOTIDE SEQUENCE [LARGE SCALE GENOMIC DNA]</scope>
    <source>
        <strain evidence="2 3">A46</strain>
    </source>
</reference>
<dbReference type="PROSITE" id="PS51186">
    <property type="entry name" value="GNAT"/>
    <property type="match status" value="1"/>
</dbReference>
<keyword evidence="3" id="KW-1185">Reference proteome</keyword>
<evidence type="ECO:0000259" key="1">
    <source>
        <dbReference type="PROSITE" id="PS51186"/>
    </source>
</evidence>
<dbReference type="CDD" id="cd04301">
    <property type="entry name" value="NAT_SF"/>
    <property type="match status" value="1"/>
</dbReference>
<dbReference type="PANTHER" id="PTHR13355:SF15">
    <property type="entry name" value="GCN5-RELATED N-ACETYLTRANSFERASE 3, CHLOROPLASTIC"/>
    <property type="match status" value="1"/>
</dbReference>
<proteinExistence type="predicted"/>
<dbReference type="InterPro" id="IPR016181">
    <property type="entry name" value="Acyl_CoA_acyltransferase"/>
</dbReference>
<name>A0ABR8Y2E3_9BACL</name>
<dbReference type="Pfam" id="PF00583">
    <property type="entry name" value="Acetyltransf_1"/>
    <property type="match status" value="1"/>
</dbReference>
<dbReference type="EMBL" id="JACSPZ010000010">
    <property type="protein sequence ID" value="MBD8038388.1"/>
    <property type="molecule type" value="Genomic_DNA"/>
</dbReference>
<dbReference type="RefSeq" id="WP_191701446.1">
    <property type="nucleotide sequence ID" value="NZ_JACSPZ010000010.1"/>
</dbReference>
<dbReference type="InterPro" id="IPR039143">
    <property type="entry name" value="GNPNAT1-like"/>
</dbReference>
<accession>A0ABR8Y2E3</accession>
<dbReference type="Gene3D" id="3.40.630.30">
    <property type="match status" value="1"/>
</dbReference>
<protein>
    <submittedName>
        <fullName evidence="2">GNAT family N-acetyltransferase</fullName>
    </submittedName>
</protein>
<comment type="caution">
    <text evidence="2">The sequence shown here is derived from an EMBL/GenBank/DDBJ whole genome shotgun (WGS) entry which is preliminary data.</text>
</comment>
<sequence length="149" mass="17338">MEFRLASVDDMELLIDLRKRLLIEEGQHMSSNIDEQLTAFFENQLKSSQFVQWLIQEGNHIIATGAIQFISFPPSYFNPTGIRGYILNMYTRPESRGQGLAKKLMERLIDEAQARNVHHLFLISSPMGKPLYKKIGFKENDIYMEYFMG</sequence>
<gene>
    <name evidence="2" type="ORF">H9635_16700</name>
</gene>